<evidence type="ECO:0000256" key="7">
    <source>
        <dbReference type="ARBA" id="ARBA00035120"/>
    </source>
</evidence>
<feature type="transmembrane region" description="Helical" evidence="10">
    <location>
        <begin position="59"/>
        <end position="82"/>
    </location>
</feature>
<feature type="transmembrane region" description="Helical" evidence="10">
    <location>
        <begin position="94"/>
        <end position="113"/>
    </location>
</feature>
<dbReference type="PANTHER" id="PTHR28259:SF1">
    <property type="entry name" value="FLUORIDE EXPORT PROTEIN 1-RELATED"/>
    <property type="match status" value="1"/>
</dbReference>
<keyword evidence="2 10" id="KW-1003">Cell membrane</keyword>
<evidence type="ECO:0000256" key="1">
    <source>
        <dbReference type="ARBA" id="ARBA00004651"/>
    </source>
</evidence>
<keyword evidence="10" id="KW-0406">Ion transport</keyword>
<keyword evidence="10" id="KW-0479">Metal-binding</keyword>
<dbReference type="NCBIfam" id="TIGR00494">
    <property type="entry name" value="crcB"/>
    <property type="match status" value="1"/>
</dbReference>
<accession>A0A4Z0GZK7</accession>
<comment type="function">
    <text evidence="9 10">Fluoride-specific ion channel. Important for reducing fluoride concentration in the cell, thus reducing its toxicity.</text>
</comment>
<evidence type="ECO:0000256" key="4">
    <source>
        <dbReference type="ARBA" id="ARBA00022989"/>
    </source>
</evidence>
<keyword evidence="6 10" id="KW-0407">Ion channel</keyword>
<dbReference type="Proteomes" id="UP000297982">
    <property type="component" value="Unassembled WGS sequence"/>
</dbReference>
<dbReference type="Pfam" id="PF02537">
    <property type="entry name" value="CRCB"/>
    <property type="match status" value="1"/>
</dbReference>
<comment type="caution">
    <text evidence="11">The sequence shown here is derived from an EMBL/GenBank/DDBJ whole genome shotgun (WGS) entry which is preliminary data.</text>
</comment>
<dbReference type="AlphaFoldDB" id="A0A4Z0GZK7"/>
<keyword evidence="4 10" id="KW-1133">Transmembrane helix</keyword>
<evidence type="ECO:0000256" key="6">
    <source>
        <dbReference type="ARBA" id="ARBA00023303"/>
    </source>
</evidence>
<evidence type="ECO:0000256" key="2">
    <source>
        <dbReference type="ARBA" id="ARBA00022475"/>
    </source>
</evidence>
<dbReference type="GO" id="GO:0140114">
    <property type="term" value="P:cellular detoxification of fluoride"/>
    <property type="evidence" value="ECO:0007669"/>
    <property type="project" value="UniProtKB-UniRule"/>
</dbReference>
<evidence type="ECO:0000256" key="5">
    <source>
        <dbReference type="ARBA" id="ARBA00023136"/>
    </source>
</evidence>
<evidence type="ECO:0000313" key="12">
    <source>
        <dbReference type="Proteomes" id="UP000297982"/>
    </source>
</evidence>
<evidence type="ECO:0000256" key="9">
    <source>
        <dbReference type="ARBA" id="ARBA00049940"/>
    </source>
</evidence>
<sequence>MIVFVFIGGMIGALLRFQLSKSLNDRSLPLGTLIANISGGLLLGSLLRMHDVMIMPDWLWYLAATGFCGGYTTYSTFSYEIFQMFEDGKRGKGFFYLLLSILATLVGIGIIWWI</sequence>
<keyword evidence="5 10" id="KW-0472">Membrane</keyword>
<dbReference type="RefSeq" id="WP_135327917.1">
    <property type="nucleotide sequence ID" value="NZ_SRJC01000003.1"/>
</dbReference>
<name>A0A4Z0GZK7_9BACI</name>
<organism evidence="11 12">
    <name type="scientific">Halobacillus salinus</name>
    <dbReference type="NCBI Taxonomy" id="192814"/>
    <lineage>
        <taxon>Bacteria</taxon>
        <taxon>Bacillati</taxon>
        <taxon>Bacillota</taxon>
        <taxon>Bacilli</taxon>
        <taxon>Bacillales</taxon>
        <taxon>Bacillaceae</taxon>
        <taxon>Halobacillus</taxon>
    </lineage>
</organism>
<keyword evidence="3 10" id="KW-0812">Transmembrane</keyword>
<comment type="similarity">
    <text evidence="7 10">Belongs to the fluoride channel Fluc/FEX (TC 1.A.43) family.</text>
</comment>
<dbReference type="GO" id="GO:0046872">
    <property type="term" value="F:metal ion binding"/>
    <property type="evidence" value="ECO:0007669"/>
    <property type="project" value="UniProtKB-KW"/>
</dbReference>
<keyword evidence="12" id="KW-1185">Reference proteome</keyword>
<evidence type="ECO:0000256" key="8">
    <source>
        <dbReference type="ARBA" id="ARBA00035585"/>
    </source>
</evidence>
<dbReference type="PANTHER" id="PTHR28259">
    <property type="entry name" value="FLUORIDE EXPORT PROTEIN 1-RELATED"/>
    <property type="match status" value="1"/>
</dbReference>
<dbReference type="EMBL" id="SRJC01000003">
    <property type="protein sequence ID" value="TGB02233.1"/>
    <property type="molecule type" value="Genomic_DNA"/>
</dbReference>
<evidence type="ECO:0000313" key="11">
    <source>
        <dbReference type="EMBL" id="TGB02233.1"/>
    </source>
</evidence>
<comment type="caution">
    <text evidence="10">Lacks conserved residue(s) required for the propagation of feature annotation.</text>
</comment>
<keyword evidence="10" id="KW-0915">Sodium</keyword>
<dbReference type="HAMAP" id="MF_00454">
    <property type="entry name" value="FluC"/>
    <property type="match status" value="1"/>
</dbReference>
<feature type="binding site" evidence="10">
    <location>
        <position position="69"/>
    </location>
    <ligand>
        <name>Na(+)</name>
        <dbReference type="ChEBI" id="CHEBI:29101"/>
        <note>structural</note>
    </ligand>
</feature>
<dbReference type="GO" id="GO:0062054">
    <property type="term" value="F:fluoride channel activity"/>
    <property type="evidence" value="ECO:0007669"/>
    <property type="project" value="UniProtKB-UniRule"/>
</dbReference>
<evidence type="ECO:0000256" key="3">
    <source>
        <dbReference type="ARBA" id="ARBA00022692"/>
    </source>
</evidence>
<comment type="activity regulation">
    <text evidence="10">Na(+) is not transported, but it plays an essential structural role and its presence is essential for fluoride channel function.</text>
</comment>
<protein>
    <recommendedName>
        <fullName evidence="10">Fluoride-specific ion channel FluC</fullName>
    </recommendedName>
</protein>
<feature type="binding site" evidence="10">
    <location>
        <position position="72"/>
    </location>
    <ligand>
        <name>Na(+)</name>
        <dbReference type="ChEBI" id="CHEBI:29101"/>
        <note>structural</note>
    </ligand>
</feature>
<comment type="catalytic activity">
    <reaction evidence="8">
        <text>fluoride(in) = fluoride(out)</text>
        <dbReference type="Rhea" id="RHEA:76159"/>
        <dbReference type="ChEBI" id="CHEBI:17051"/>
    </reaction>
    <physiologicalReaction direction="left-to-right" evidence="8">
        <dbReference type="Rhea" id="RHEA:76160"/>
    </physiologicalReaction>
</comment>
<dbReference type="InterPro" id="IPR003691">
    <property type="entry name" value="FluC"/>
</dbReference>
<comment type="subcellular location">
    <subcellularLocation>
        <location evidence="1 10">Cell membrane</location>
        <topology evidence="1 10">Multi-pass membrane protein</topology>
    </subcellularLocation>
</comment>
<proteinExistence type="inferred from homology"/>
<evidence type="ECO:0000256" key="10">
    <source>
        <dbReference type="HAMAP-Rule" id="MF_00454"/>
    </source>
</evidence>
<reference evidence="11 12" key="1">
    <citation type="journal article" date="2003" name="Int. J. Syst. Evol. Microbiol.">
        <title>Halobacillus salinus sp. nov., isolated from a salt lake on the coast of the East Sea in Korea.</title>
        <authorList>
            <person name="Yoon J.H."/>
            <person name="Kang K.H."/>
            <person name="Park Y.H."/>
        </authorList>
    </citation>
    <scope>NUCLEOTIDE SEQUENCE [LARGE SCALE GENOMIC DNA]</scope>
    <source>
        <strain evidence="11 12">HSL-3</strain>
    </source>
</reference>
<dbReference type="STRING" id="192814.GCA_900166575_03492"/>
<gene>
    <name evidence="10 11" type="primary">crcB</name>
    <name evidence="10" type="synonym">fluC</name>
    <name evidence="11" type="ORF">E4663_12875</name>
</gene>
<keyword evidence="10" id="KW-0813">Transport</keyword>
<dbReference type="GO" id="GO:0005886">
    <property type="term" value="C:plasma membrane"/>
    <property type="evidence" value="ECO:0007669"/>
    <property type="project" value="UniProtKB-SubCell"/>
</dbReference>